<dbReference type="AlphaFoldDB" id="A0A1Q6F249"/>
<gene>
    <name evidence="1" type="ORF">BHV66_10625</name>
</gene>
<organism evidence="1 2">
    <name type="scientific">Alistipes putredinis</name>
    <dbReference type="NCBI Taxonomy" id="28117"/>
    <lineage>
        <taxon>Bacteria</taxon>
        <taxon>Pseudomonadati</taxon>
        <taxon>Bacteroidota</taxon>
        <taxon>Bacteroidia</taxon>
        <taxon>Bacteroidales</taxon>
        <taxon>Rikenellaceae</taxon>
        <taxon>Alistipes</taxon>
    </lineage>
</organism>
<dbReference type="STRING" id="28117.BHV66_10625"/>
<accession>A0A1Q6F249</accession>
<sequence>MALWVKIGIHKKRRAEPYEYPGDLRGCRRRASDICRSVSCAAWKVFIPGFIGGRTRVQGMGILADIFVCLAGDDEDFAGLFSWLRIQISYICILIIYFDVPIGTGSKPTDISTFLRTPLRGVVGVGRIEKGPRSCDRSPKLAGEWSWYRDE</sequence>
<name>A0A1Q6F249_9BACT</name>
<comment type="caution">
    <text evidence="1">The sequence shown here is derived from an EMBL/GenBank/DDBJ whole genome shotgun (WGS) entry which is preliminary data.</text>
</comment>
<evidence type="ECO:0000313" key="1">
    <source>
        <dbReference type="EMBL" id="OKY92941.1"/>
    </source>
</evidence>
<proteinExistence type="predicted"/>
<evidence type="ECO:0000313" key="2">
    <source>
        <dbReference type="Proteomes" id="UP000187417"/>
    </source>
</evidence>
<dbReference type="Proteomes" id="UP000187417">
    <property type="component" value="Unassembled WGS sequence"/>
</dbReference>
<protein>
    <submittedName>
        <fullName evidence="1">Uncharacterized protein</fullName>
    </submittedName>
</protein>
<reference evidence="1 2" key="1">
    <citation type="journal article" date="2016" name="Nat. Biotechnol.">
        <title>Measurement of bacterial replication rates in microbial communities.</title>
        <authorList>
            <person name="Brown C.T."/>
            <person name="Olm M.R."/>
            <person name="Thomas B.C."/>
            <person name="Banfield J.F."/>
        </authorList>
    </citation>
    <scope>NUCLEOTIDE SEQUENCE [LARGE SCALE GENOMIC DNA]</scope>
    <source>
        <strain evidence="1">CAG:67_53_122</strain>
    </source>
</reference>
<dbReference type="EMBL" id="MNQH01000051">
    <property type="protein sequence ID" value="OKY92941.1"/>
    <property type="molecule type" value="Genomic_DNA"/>
</dbReference>